<dbReference type="OrthoDB" id="9787292at2"/>
<dbReference type="GO" id="GO:0005737">
    <property type="term" value="C:cytoplasm"/>
    <property type="evidence" value="ECO:0007669"/>
    <property type="project" value="TreeGrafter"/>
</dbReference>
<dbReference type="PANTHER" id="PTHR48079">
    <property type="entry name" value="PROTEIN YEEZ"/>
    <property type="match status" value="1"/>
</dbReference>
<comment type="caution">
    <text evidence="2">The sequence shown here is derived from an EMBL/GenBank/DDBJ whole genome shotgun (WGS) entry which is preliminary data.</text>
</comment>
<proteinExistence type="predicted"/>
<sequence>MHVFLTGANGWIGSAIADGLIEAGHSVTGLVRSRDKAEALARKGIQPLVGGLADHDVLRAGASASDGIIHTAFGLDLSKIAELAEEERRAIETFGEVVRGSSRPVIVTGGVLLTPRGEVFDESARPPVDPAFPRASEQTAFTLAERGIHASVVRNPRSVHGQGERHGFVPMLAAVARRTGVSAYVEDGSNLWPSVHRLDAARVYRLALERGARGEAFHAIAEEGVPFRQIAEAIGRQVGVPARSLSPGEAEDHFGGLAVWVAGHGPASSARTRKSLGWEPREIGLVADIERRTYSD</sequence>
<dbReference type="Pfam" id="PF01370">
    <property type="entry name" value="Epimerase"/>
    <property type="match status" value="1"/>
</dbReference>
<dbReference type="Proteomes" id="UP000531216">
    <property type="component" value="Unassembled WGS sequence"/>
</dbReference>
<reference evidence="2 3" key="1">
    <citation type="submission" date="2020-08" db="EMBL/GenBank/DDBJ databases">
        <title>Genomic Encyclopedia of Type Strains, Phase IV (KMG-IV): sequencing the most valuable type-strain genomes for metagenomic binning, comparative biology and taxonomic classification.</title>
        <authorList>
            <person name="Goeker M."/>
        </authorList>
    </citation>
    <scope>NUCLEOTIDE SEQUENCE [LARGE SCALE GENOMIC DNA]</scope>
    <source>
        <strain evidence="2 3">DSM 25024</strain>
    </source>
</reference>
<feature type="domain" description="NAD-dependent epimerase/dehydratase" evidence="1">
    <location>
        <begin position="3"/>
        <end position="216"/>
    </location>
</feature>
<dbReference type="GO" id="GO:0004029">
    <property type="term" value="F:aldehyde dehydrogenase (NAD+) activity"/>
    <property type="evidence" value="ECO:0007669"/>
    <property type="project" value="TreeGrafter"/>
</dbReference>
<gene>
    <name evidence="2" type="ORF">GGR05_003156</name>
</gene>
<dbReference type="AlphaFoldDB" id="A0A7W6FVC1"/>
<name>A0A7W6FVC1_9HYPH</name>
<dbReference type="EMBL" id="JACIDO010000006">
    <property type="protein sequence ID" value="MBB3936991.1"/>
    <property type="molecule type" value="Genomic_DNA"/>
</dbReference>
<dbReference type="InterPro" id="IPR036291">
    <property type="entry name" value="NAD(P)-bd_dom_sf"/>
</dbReference>
<evidence type="ECO:0000259" key="1">
    <source>
        <dbReference type="Pfam" id="PF01370"/>
    </source>
</evidence>
<dbReference type="InterPro" id="IPR001509">
    <property type="entry name" value="Epimerase_deHydtase"/>
</dbReference>
<dbReference type="PANTHER" id="PTHR48079:SF6">
    <property type="entry name" value="NAD(P)-BINDING DOMAIN-CONTAINING PROTEIN-RELATED"/>
    <property type="match status" value="1"/>
</dbReference>
<evidence type="ECO:0000313" key="3">
    <source>
        <dbReference type="Proteomes" id="UP000531216"/>
    </source>
</evidence>
<organism evidence="2 3">
    <name type="scientific">Aureimonas phyllosphaerae</name>
    <dbReference type="NCBI Taxonomy" id="1166078"/>
    <lineage>
        <taxon>Bacteria</taxon>
        <taxon>Pseudomonadati</taxon>
        <taxon>Pseudomonadota</taxon>
        <taxon>Alphaproteobacteria</taxon>
        <taxon>Hyphomicrobiales</taxon>
        <taxon>Aurantimonadaceae</taxon>
        <taxon>Aureimonas</taxon>
    </lineage>
</organism>
<keyword evidence="3" id="KW-1185">Reference proteome</keyword>
<dbReference type="Gene3D" id="3.40.50.720">
    <property type="entry name" value="NAD(P)-binding Rossmann-like Domain"/>
    <property type="match status" value="1"/>
</dbReference>
<accession>A0A7W6FVC1</accession>
<dbReference type="SUPFAM" id="SSF51735">
    <property type="entry name" value="NAD(P)-binding Rossmann-fold domains"/>
    <property type="match status" value="1"/>
</dbReference>
<dbReference type="InterPro" id="IPR051783">
    <property type="entry name" value="NAD(P)-dependent_oxidoreduct"/>
</dbReference>
<dbReference type="RefSeq" id="WP_090965669.1">
    <property type="nucleotide sequence ID" value="NZ_FOOA01000020.1"/>
</dbReference>
<evidence type="ECO:0000313" key="2">
    <source>
        <dbReference type="EMBL" id="MBB3936991.1"/>
    </source>
</evidence>
<protein>
    <submittedName>
        <fullName evidence="2">Nucleoside-diphosphate-sugar epimerase</fullName>
    </submittedName>
</protein>
<dbReference type="CDD" id="cd05262">
    <property type="entry name" value="SDR_a7"/>
    <property type="match status" value="1"/>
</dbReference>